<name>A0A1H2E570_9GAMM</name>
<dbReference type="GO" id="GO:0000272">
    <property type="term" value="P:polysaccharide catabolic process"/>
    <property type="evidence" value="ECO:0007669"/>
    <property type="project" value="InterPro"/>
</dbReference>
<dbReference type="Proteomes" id="UP000243924">
    <property type="component" value="Chromosome I"/>
</dbReference>
<dbReference type="Gene3D" id="3.20.20.80">
    <property type="entry name" value="Glycosidases"/>
    <property type="match status" value="1"/>
</dbReference>
<dbReference type="GO" id="GO:0008422">
    <property type="term" value="F:beta-glucosidase activity"/>
    <property type="evidence" value="ECO:0007669"/>
    <property type="project" value="TreeGrafter"/>
</dbReference>
<proteinExistence type="inferred from homology"/>
<evidence type="ECO:0000256" key="4">
    <source>
        <dbReference type="RuleBase" id="RU361153"/>
    </source>
</evidence>
<dbReference type="SUPFAM" id="SSF51445">
    <property type="entry name" value="(Trans)glycosidases"/>
    <property type="match status" value="1"/>
</dbReference>
<protein>
    <submittedName>
        <fullName evidence="7">Cellulase (Glycosyl hydrolase family 5)</fullName>
    </submittedName>
</protein>
<dbReference type="GO" id="GO:1901136">
    <property type="term" value="P:carbohydrate derivative catabolic process"/>
    <property type="evidence" value="ECO:0007669"/>
    <property type="project" value="UniProtKB-ARBA"/>
</dbReference>
<dbReference type="InterPro" id="IPR041036">
    <property type="entry name" value="GH5_C"/>
</dbReference>
<dbReference type="EMBL" id="LT629787">
    <property type="protein sequence ID" value="SDT90175.1"/>
    <property type="molecule type" value="Genomic_DNA"/>
</dbReference>
<evidence type="ECO:0000313" key="8">
    <source>
        <dbReference type="Proteomes" id="UP000243924"/>
    </source>
</evidence>
<comment type="similarity">
    <text evidence="1 4">Belongs to the glycosyl hydrolase 5 (cellulase A) family.</text>
</comment>
<dbReference type="PANTHER" id="PTHR31308">
    <property type="match status" value="1"/>
</dbReference>
<keyword evidence="2 4" id="KW-0378">Hydrolase</keyword>
<organism evidence="7 8">
    <name type="scientific">Halopseudomonas salegens</name>
    <dbReference type="NCBI Taxonomy" id="1434072"/>
    <lineage>
        <taxon>Bacteria</taxon>
        <taxon>Pseudomonadati</taxon>
        <taxon>Pseudomonadota</taxon>
        <taxon>Gammaproteobacteria</taxon>
        <taxon>Pseudomonadales</taxon>
        <taxon>Pseudomonadaceae</taxon>
        <taxon>Halopseudomonas</taxon>
    </lineage>
</organism>
<evidence type="ECO:0000256" key="3">
    <source>
        <dbReference type="ARBA" id="ARBA00023295"/>
    </source>
</evidence>
<dbReference type="RefSeq" id="WP_092383507.1">
    <property type="nucleotide sequence ID" value="NZ_LT629787.1"/>
</dbReference>
<keyword evidence="3 4" id="KW-0326">Glycosidase</keyword>
<dbReference type="InterPro" id="IPR017853">
    <property type="entry name" value="GH"/>
</dbReference>
<dbReference type="Pfam" id="PF00150">
    <property type="entry name" value="Cellulase"/>
    <property type="match status" value="1"/>
</dbReference>
<feature type="domain" description="Glycoside hydrolase family 5" evidence="5">
    <location>
        <begin position="69"/>
        <end position="128"/>
    </location>
</feature>
<feature type="domain" description="Glycoside hydrolase family 5 C-terminal" evidence="6">
    <location>
        <begin position="559"/>
        <end position="626"/>
    </location>
</feature>
<dbReference type="STRING" id="1434072.SAMN05216210_0339"/>
<dbReference type="InterPro" id="IPR052066">
    <property type="entry name" value="Glycosphingolipid_Hydrolases"/>
</dbReference>
<evidence type="ECO:0000256" key="1">
    <source>
        <dbReference type="ARBA" id="ARBA00005641"/>
    </source>
</evidence>
<dbReference type="OrthoDB" id="6769681at2"/>
<evidence type="ECO:0000259" key="5">
    <source>
        <dbReference type="Pfam" id="PF00150"/>
    </source>
</evidence>
<dbReference type="Gene3D" id="2.60.40.1180">
    <property type="entry name" value="Golgi alpha-mannosidase II"/>
    <property type="match status" value="1"/>
</dbReference>
<evidence type="ECO:0000256" key="2">
    <source>
        <dbReference type="ARBA" id="ARBA00022801"/>
    </source>
</evidence>
<dbReference type="InterPro" id="IPR001547">
    <property type="entry name" value="Glyco_hydro_5"/>
</dbReference>
<dbReference type="GO" id="GO:0016042">
    <property type="term" value="P:lipid catabolic process"/>
    <property type="evidence" value="ECO:0007669"/>
    <property type="project" value="UniProtKB-ARBA"/>
</dbReference>
<sequence length="646" mass="71175">MSRFLDIRGNQFVDRLGRHVILRGVNFAADTKVPLTPDQRTFVPADFSDHRTVSFVGRPAPLEELDIHLDRLAHWGFNCLRLITTWEAVEHAGPGQYDEEYLDYFAEVCRRAGARGFYVFVDFHQDVWARMSGGDGAPGWTFEVAGLDFTKFDKADAALLMQKRYDPSKGGRQESYPSMSWGRNYAMPANGIMWTLFFAGSIFAPSARVGNENIGDYLQRHYLGSMRALAERVADQEHVVGFDTLNEPGTGYVGKLLEQDLTFGGGLRWTPLHGLASASGAAQKLPVLAHDKSVVGEVTVNAAGESIWLPGFEDPFRKAGVWGFDEMGRAVALKSDHFTKIDGREIDINRDIMAPFFNRVALAVRQVRPDWLIFAEVSPFALAAGNGFPSGCPDKTVNASHWYDLTSLVLKSFSAEKMVNLLTGQVSTGREQIEASYKEQMQQIKAAGDQLNGGAPTLIGEFGIPYDMNGEAAYKRWAQGERAADVWSAQTEALNLMYNAIDQLLLSSTQWNYTLGNRNDAMIGDGWNQEDLSIWSSDQHDASVDELDSGARALHGFCRPYVKACQGKLLSQRFDKTAASFEAEIEVDAAIEAPTEIYVPAVQFPNGITISLGSSSAEVKHTGSIISVASSLSEKIIIHIRGRDAA</sequence>
<evidence type="ECO:0000259" key="6">
    <source>
        <dbReference type="Pfam" id="PF18564"/>
    </source>
</evidence>
<dbReference type="AlphaFoldDB" id="A0A1H2E570"/>
<dbReference type="PANTHER" id="PTHR31308:SF5">
    <property type="entry name" value="ERGOSTERYL-BETA-GLUCOSIDASE"/>
    <property type="match status" value="1"/>
</dbReference>
<gene>
    <name evidence="7" type="ORF">SAMN05216210_0339</name>
</gene>
<dbReference type="InterPro" id="IPR013780">
    <property type="entry name" value="Glyco_hydro_b"/>
</dbReference>
<reference evidence="8" key="1">
    <citation type="submission" date="2016-10" db="EMBL/GenBank/DDBJ databases">
        <authorList>
            <person name="Varghese N."/>
            <person name="Submissions S."/>
        </authorList>
    </citation>
    <scope>NUCLEOTIDE SEQUENCE [LARGE SCALE GENOMIC DNA]</scope>
    <source>
        <strain evidence="8">CECT 8338</strain>
    </source>
</reference>
<evidence type="ECO:0000313" key="7">
    <source>
        <dbReference type="EMBL" id="SDT90175.1"/>
    </source>
</evidence>
<keyword evidence="8" id="KW-1185">Reference proteome</keyword>
<dbReference type="Pfam" id="PF18564">
    <property type="entry name" value="Glyco_hydro_5_C"/>
    <property type="match status" value="1"/>
</dbReference>
<accession>A0A1H2E570</accession>